<name>A0AAE0UW54_9TELE</name>
<gene>
    <name evidence="2" type="ORF">QTP70_020056</name>
</gene>
<feature type="non-terminal residue" evidence="2">
    <location>
        <position position="1"/>
    </location>
</feature>
<proteinExistence type="predicted"/>
<dbReference type="SUPFAM" id="SSF56672">
    <property type="entry name" value="DNA/RNA polymerases"/>
    <property type="match status" value="1"/>
</dbReference>
<dbReference type="EMBL" id="JAUCMX010000015">
    <property type="protein sequence ID" value="KAK3521942.1"/>
    <property type="molecule type" value="Genomic_DNA"/>
</dbReference>
<dbReference type="InterPro" id="IPR041577">
    <property type="entry name" value="RT_RNaseH_2"/>
</dbReference>
<keyword evidence="3" id="KW-1185">Reference proteome</keyword>
<dbReference type="Proteomes" id="UP001274896">
    <property type="component" value="Unassembled WGS sequence"/>
</dbReference>
<feature type="domain" description="Reverse transcriptase/retrotransposon-derived protein RNase H-like" evidence="1">
    <location>
        <begin position="62"/>
        <end position="138"/>
    </location>
</feature>
<dbReference type="Pfam" id="PF17919">
    <property type="entry name" value="RT_RNaseH_2"/>
    <property type="match status" value="1"/>
</dbReference>
<dbReference type="InterPro" id="IPR043502">
    <property type="entry name" value="DNA/RNA_pol_sf"/>
</dbReference>
<evidence type="ECO:0000313" key="3">
    <source>
        <dbReference type="Proteomes" id="UP001274896"/>
    </source>
</evidence>
<dbReference type="AlphaFoldDB" id="A0AAE0UW54"/>
<sequence length="139" mass="16117">PLLIITSGYHPEVYLKMHMEVILQIACRWLQPNRPSVAEVVNCPLSDLTRKGQPAQVKWTNTTFQQLEEALTSAPVLWNPDFNLRFKVKQMLQAHDLALSFSRFSKGRRTWSFKLGLAERRYPAIEQEVPAIKWAIKEL</sequence>
<evidence type="ECO:0000259" key="1">
    <source>
        <dbReference type="Pfam" id="PF17919"/>
    </source>
</evidence>
<organism evidence="2 3">
    <name type="scientific">Hemibagrus guttatus</name>
    <dbReference type="NCBI Taxonomy" id="175788"/>
    <lineage>
        <taxon>Eukaryota</taxon>
        <taxon>Metazoa</taxon>
        <taxon>Chordata</taxon>
        <taxon>Craniata</taxon>
        <taxon>Vertebrata</taxon>
        <taxon>Euteleostomi</taxon>
        <taxon>Actinopterygii</taxon>
        <taxon>Neopterygii</taxon>
        <taxon>Teleostei</taxon>
        <taxon>Ostariophysi</taxon>
        <taxon>Siluriformes</taxon>
        <taxon>Bagridae</taxon>
        <taxon>Hemibagrus</taxon>
    </lineage>
</organism>
<comment type="caution">
    <text evidence="2">The sequence shown here is derived from an EMBL/GenBank/DDBJ whole genome shotgun (WGS) entry which is preliminary data.</text>
</comment>
<evidence type="ECO:0000313" key="2">
    <source>
        <dbReference type="EMBL" id="KAK3521942.1"/>
    </source>
</evidence>
<reference evidence="2" key="1">
    <citation type="submission" date="2023-06" db="EMBL/GenBank/DDBJ databases">
        <title>Male Hemibagrus guttatus genome.</title>
        <authorList>
            <person name="Bian C."/>
        </authorList>
    </citation>
    <scope>NUCLEOTIDE SEQUENCE</scope>
    <source>
        <strain evidence="2">Male_cb2023</strain>
        <tissue evidence="2">Muscle</tissue>
    </source>
</reference>
<accession>A0AAE0UW54</accession>
<protein>
    <recommendedName>
        <fullName evidence="1">Reverse transcriptase/retrotransposon-derived protein RNase H-like domain-containing protein</fullName>
    </recommendedName>
</protein>